<dbReference type="InterPro" id="IPR012296">
    <property type="entry name" value="Nuclease_put_TT1808"/>
</dbReference>
<protein>
    <submittedName>
        <fullName evidence="2">Endonuclease, Uma2 family (Restriction endonuclease fold)</fullName>
    </submittedName>
</protein>
<name>A0A1I5Z2A2_9PSEU</name>
<keyword evidence="2" id="KW-0540">Nuclease</keyword>
<sequence>MTVAADIQNPSGSGPMTVHDLEGMPDDGRRYELIDGVLLVTPVPGYRHQKIGYRLHHVLEAACPPEFDVLGAPFAVHVGDRMELQPDVLVGRGEDFTAKDLPVPPVLAVEVLSPSTSIHDLNTKKAVYERLRVPSYWVIDPAASELTVFELDEDGFYQQVAKSAGAEVFPARRPFPVRVVPEALVGRVEGPGRTRHAWHRGSLSRSR</sequence>
<accession>A0A1I5Z2A2</accession>
<reference evidence="2 3" key="1">
    <citation type="submission" date="2016-10" db="EMBL/GenBank/DDBJ databases">
        <authorList>
            <person name="de Groot N.N."/>
        </authorList>
    </citation>
    <scope>NUCLEOTIDE SEQUENCE [LARGE SCALE GENOMIC DNA]</scope>
    <source>
        <strain evidence="2 3">DSM 44637</strain>
    </source>
</reference>
<dbReference type="EMBL" id="FOWC01000013">
    <property type="protein sequence ID" value="SFQ50623.1"/>
    <property type="molecule type" value="Genomic_DNA"/>
</dbReference>
<evidence type="ECO:0000313" key="2">
    <source>
        <dbReference type="EMBL" id="SFQ50623.1"/>
    </source>
</evidence>
<dbReference type="RefSeq" id="WP_093576195.1">
    <property type="nucleotide sequence ID" value="NZ_FOWC01000013.1"/>
</dbReference>
<dbReference type="PANTHER" id="PTHR35400:SF3">
    <property type="entry name" value="SLL1072 PROTEIN"/>
    <property type="match status" value="1"/>
</dbReference>
<dbReference type="CDD" id="cd06260">
    <property type="entry name" value="DUF820-like"/>
    <property type="match status" value="1"/>
</dbReference>
<keyword evidence="2" id="KW-0255">Endonuclease</keyword>
<dbReference type="InterPro" id="IPR008538">
    <property type="entry name" value="Uma2"/>
</dbReference>
<dbReference type="STRING" id="112413.SAMN05421854_113217"/>
<organism evidence="2 3">
    <name type="scientific">Amycolatopsis rubida</name>
    <dbReference type="NCBI Taxonomy" id="112413"/>
    <lineage>
        <taxon>Bacteria</taxon>
        <taxon>Bacillati</taxon>
        <taxon>Actinomycetota</taxon>
        <taxon>Actinomycetes</taxon>
        <taxon>Pseudonocardiales</taxon>
        <taxon>Pseudonocardiaceae</taxon>
        <taxon>Amycolatopsis</taxon>
    </lineage>
</organism>
<dbReference type="InterPro" id="IPR011335">
    <property type="entry name" value="Restrct_endonuc-II-like"/>
</dbReference>
<evidence type="ECO:0000313" key="3">
    <source>
        <dbReference type="Proteomes" id="UP000199137"/>
    </source>
</evidence>
<dbReference type="Proteomes" id="UP000199137">
    <property type="component" value="Unassembled WGS sequence"/>
</dbReference>
<dbReference type="PANTHER" id="PTHR35400">
    <property type="entry name" value="SLR1083 PROTEIN"/>
    <property type="match status" value="1"/>
</dbReference>
<evidence type="ECO:0000259" key="1">
    <source>
        <dbReference type="Pfam" id="PF05685"/>
    </source>
</evidence>
<feature type="domain" description="Putative restriction endonuclease" evidence="1">
    <location>
        <begin position="21"/>
        <end position="176"/>
    </location>
</feature>
<dbReference type="Pfam" id="PF05685">
    <property type="entry name" value="Uma2"/>
    <property type="match status" value="1"/>
</dbReference>
<dbReference type="OrthoDB" id="9799703at2"/>
<dbReference type="Gene3D" id="3.90.1570.10">
    <property type="entry name" value="tt1808, chain A"/>
    <property type="match status" value="1"/>
</dbReference>
<dbReference type="GO" id="GO:0004519">
    <property type="term" value="F:endonuclease activity"/>
    <property type="evidence" value="ECO:0007669"/>
    <property type="project" value="UniProtKB-KW"/>
</dbReference>
<gene>
    <name evidence="2" type="ORF">SAMN05421854_113217</name>
</gene>
<dbReference type="AlphaFoldDB" id="A0A1I5Z2A2"/>
<proteinExistence type="predicted"/>
<dbReference type="SUPFAM" id="SSF52980">
    <property type="entry name" value="Restriction endonuclease-like"/>
    <property type="match status" value="1"/>
</dbReference>
<keyword evidence="2" id="KW-0378">Hydrolase</keyword>